<keyword evidence="5 8" id="KW-0378">Hydrolase</keyword>
<dbReference type="Gene3D" id="3.40.140.10">
    <property type="entry name" value="Cytidine Deaminase, domain 2"/>
    <property type="match status" value="1"/>
</dbReference>
<evidence type="ECO:0000256" key="7">
    <source>
        <dbReference type="ARBA" id="ARBA00048045"/>
    </source>
</evidence>
<keyword evidence="6 8" id="KW-0862">Zinc</keyword>
<gene>
    <name evidence="10" type="primary">yfhC</name>
    <name evidence="8" type="synonym">tadA</name>
</gene>
<name>A0A0H4TBW2_9GAMM</name>
<evidence type="ECO:0000256" key="5">
    <source>
        <dbReference type="ARBA" id="ARBA00022801"/>
    </source>
</evidence>
<comment type="cofactor">
    <cofactor evidence="8">
        <name>Zn(2+)</name>
        <dbReference type="ChEBI" id="CHEBI:29105"/>
    </cofactor>
    <text evidence="8">Binds 1 zinc ion per subunit.</text>
</comment>
<dbReference type="PANTHER" id="PTHR11079">
    <property type="entry name" value="CYTOSINE DEAMINASE FAMILY MEMBER"/>
    <property type="match status" value="1"/>
</dbReference>
<dbReference type="HAMAP" id="MF_00972">
    <property type="entry name" value="tRNA_aden_deaminase"/>
    <property type="match status" value="1"/>
</dbReference>
<evidence type="ECO:0000256" key="4">
    <source>
        <dbReference type="ARBA" id="ARBA00022723"/>
    </source>
</evidence>
<dbReference type="InterPro" id="IPR016193">
    <property type="entry name" value="Cytidine_deaminase-like"/>
</dbReference>
<dbReference type="AlphaFoldDB" id="A0A0H4TBW2"/>
<dbReference type="PANTHER" id="PTHR11079:SF202">
    <property type="entry name" value="TRNA-SPECIFIC ADENOSINE DEAMINASE"/>
    <property type="match status" value="1"/>
</dbReference>
<protein>
    <recommendedName>
        <fullName evidence="8">tRNA-specific adenosine deaminase</fullName>
        <ecNumber evidence="8">3.5.4.33</ecNumber>
    </recommendedName>
</protein>
<keyword evidence="4 8" id="KW-0479">Metal-binding</keyword>
<evidence type="ECO:0000256" key="1">
    <source>
        <dbReference type="ARBA" id="ARBA00010669"/>
    </source>
</evidence>
<dbReference type="SUPFAM" id="SSF53927">
    <property type="entry name" value="Cytidine deaminase-like"/>
    <property type="match status" value="1"/>
</dbReference>
<comment type="catalytic activity">
    <reaction evidence="7 8">
        <text>adenosine(34) in tRNA + H2O + H(+) = inosine(34) in tRNA + NH4(+)</text>
        <dbReference type="Rhea" id="RHEA:43168"/>
        <dbReference type="Rhea" id="RHEA-COMP:10373"/>
        <dbReference type="Rhea" id="RHEA-COMP:10374"/>
        <dbReference type="ChEBI" id="CHEBI:15377"/>
        <dbReference type="ChEBI" id="CHEBI:15378"/>
        <dbReference type="ChEBI" id="CHEBI:28938"/>
        <dbReference type="ChEBI" id="CHEBI:74411"/>
        <dbReference type="ChEBI" id="CHEBI:82852"/>
        <dbReference type="EC" id="3.5.4.33"/>
    </reaction>
</comment>
<dbReference type="PROSITE" id="PS00903">
    <property type="entry name" value="CYT_DCMP_DEAMINASES_1"/>
    <property type="match status" value="1"/>
</dbReference>
<proteinExistence type="inferred from homology"/>
<accession>A0A0H4TBW2</accession>
<dbReference type="GO" id="GO:0052717">
    <property type="term" value="F:tRNA-specific adenosine-34 deaminase activity"/>
    <property type="evidence" value="ECO:0007669"/>
    <property type="project" value="UniProtKB-UniRule"/>
</dbReference>
<sequence length="144" mass="15690">MQRALELARHAEVQGEVPVGAVLVLNNEIIAEGWNQPVSSHDPSAHAEMVALRSAGEKIKNYRFCDTTLYVTLEPCVMCAGALIHARVARTVFGAEDPKAGAAGSVFQILNSDRLNHQCAITSGVLKKECAGMLQEFFRKRRNA</sequence>
<dbReference type="EMBL" id="KT007026">
    <property type="protein sequence ID" value="AKQ03982.1"/>
    <property type="molecule type" value="Genomic_DNA"/>
</dbReference>
<dbReference type="FunFam" id="3.40.140.10:FF:000005">
    <property type="entry name" value="tRNA-specific adenosine deaminase"/>
    <property type="match status" value="1"/>
</dbReference>
<evidence type="ECO:0000313" key="10">
    <source>
        <dbReference type="EMBL" id="AKQ03982.1"/>
    </source>
</evidence>
<dbReference type="PROSITE" id="PS51747">
    <property type="entry name" value="CYT_DCMP_DEAMINASES_2"/>
    <property type="match status" value="1"/>
</dbReference>
<feature type="binding site" evidence="8">
    <location>
        <position position="46"/>
    </location>
    <ligand>
        <name>Zn(2+)</name>
        <dbReference type="ChEBI" id="CHEBI:29105"/>
        <note>catalytic</note>
    </ligand>
</feature>
<dbReference type="InterPro" id="IPR002125">
    <property type="entry name" value="CMP_dCMP_dom"/>
</dbReference>
<feature type="active site" description="Proton donor" evidence="8">
    <location>
        <position position="48"/>
    </location>
</feature>
<comment type="function">
    <text evidence="8">Catalyzes the deamination of adenosine to inosine at the wobble position 34 of tRNA(Arg2).</text>
</comment>
<evidence type="ECO:0000256" key="8">
    <source>
        <dbReference type="HAMAP-Rule" id="MF_00972"/>
    </source>
</evidence>
<feature type="domain" description="CMP/dCMP-type deaminase" evidence="9">
    <location>
        <begin position="1"/>
        <end position="107"/>
    </location>
</feature>
<keyword evidence="3 8" id="KW-0819">tRNA processing</keyword>
<dbReference type="InterPro" id="IPR028883">
    <property type="entry name" value="tRNA_aden_deaminase"/>
</dbReference>
<dbReference type="EC" id="3.5.4.33" evidence="8"/>
<evidence type="ECO:0000259" key="9">
    <source>
        <dbReference type="PROSITE" id="PS51747"/>
    </source>
</evidence>
<evidence type="ECO:0000256" key="2">
    <source>
        <dbReference type="ARBA" id="ARBA00011738"/>
    </source>
</evidence>
<feature type="binding site" evidence="8">
    <location>
        <position position="79"/>
    </location>
    <ligand>
        <name>Zn(2+)</name>
        <dbReference type="ChEBI" id="CHEBI:29105"/>
        <note>catalytic</note>
    </ligand>
</feature>
<evidence type="ECO:0000256" key="6">
    <source>
        <dbReference type="ARBA" id="ARBA00022833"/>
    </source>
</evidence>
<dbReference type="NCBIfam" id="NF008113">
    <property type="entry name" value="PRK10860.1"/>
    <property type="match status" value="1"/>
</dbReference>
<dbReference type="CDD" id="cd01285">
    <property type="entry name" value="nucleoside_deaminase"/>
    <property type="match status" value="1"/>
</dbReference>
<reference evidence="10" key="1">
    <citation type="journal article" date="2015" name="ISME J.">
        <title>Aquifer environment selects for microbial species cohorts in sediment and groundwater.</title>
        <authorList>
            <person name="Hug L.A."/>
            <person name="Thomas B.C."/>
            <person name="Brown C.T."/>
            <person name="Frischkorn K.R."/>
            <person name="Williams K.H."/>
            <person name="Tringe S.G."/>
            <person name="Banfield J.F."/>
        </authorList>
    </citation>
    <scope>NUCLEOTIDE SEQUENCE</scope>
</reference>
<organism evidence="10">
    <name type="scientific">uncultured gamma proteobacterium Rifle_16ft_4_minimus_39789</name>
    <dbReference type="NCBI Taxonomy" id="1665200"/>
    <lineage>
        <taxon>Bacteria</taxon>
        <taxon>Pseudomonadati</taxon>
        <taxon>Pseudomonadota</taxon>
        <taxon>Gammaproteobacteria</taxon>
        <taxon>environmental samples</taxon>
    </lineage>
</organism>
<dbReference type="InterPro" id="IPR016192">
    <property type="entry name" value="APOBEC/CMP_deaminase_Zn-bd"/>
</dbReference>
<dbReference type="GO" id="GO:0008270">
    <property type="term" value="F:zinc ion binding"/>
    <property type="evidence" value="ECO:0007669"/>
    <property type="project" value="UniProtKB-UniRule"/>
</dbReference>
<comment type="similarity">
    <text evidence="1">Belongs to the cytidine and deoxycytidylate deaminase family. ADAT2 subfamily.</text>
</comment>
<dbReference type="Pfam" id="PF00383">
    <property type="entry name" value="dCMP_cyt_deam_1"/>
    <property type="match status" value="1"/>
</dbReference>
<dbReference type="GO" id="GO:0002100">
    <property type="term" value="P:tRNA wobble adenosine to inosine editing"/>
    <property type="evidence" value="ECO:0007669"/>
    <property type="project" value="UniProtKB-UniRule"/>
</dbReference>
<evidence type="ECO:0000256" key="3">
    <source>
        <dbReference type="ARBA" id="ARBA00022694"/>
    </source>
</evidence>
<feature type="binding site" evidence="8">
    <location>
        <position position="76"/>
    </location>
    <ligand>
        <name>Zn(2+)</name>
        <dbReference type="ChEBI" id="CHEBI:29105"/>
        <note>catalytic</note>
    </ligand>
</feature>
<comment type="subunit">
    <text evidence="2 8">Homodimer.</text>
</comment>